<comment type="caution">
    <text evidence="4">The sequence shown here is derived from an EMBL/GenBank/DDBJ whole genome shotgun (WGS) entry which is preliminary data.</text>
</comment>
<evidence type="ECO:0000256" key="2">
    <source>
        <dbReference type="SAM" id="SignalP"/>
    </source>
</evidence>
<accession>A0AAW4NSP8</accession>
<dbReference type="EMBL" id="JAHXRF010000008">
    <property type="protein sequence ID" value="MBW4865577.1"/>
    <property type="molecule type" value="Genomic_DNA"/>
</dbReference>
<dbReference type="CDD" id="cd12190">
    <property type="entry name" value="Bacova_04320_like"/>
    <property type="match status" value="1"/>
</dbReference>
<dbReference type="InterPro" id="IPR027823">
    <property type="entry name" value="DUF4468"/>
</dbReference>
<reference evidence="4" key="1">
    <citation type="submission" date="2021-07" db="EMBL/GenBank/DDBJ databases">
        <title>Genomic diversity and antimicrobial resistance of Prevotella spp. isolated from chronic lung disease airways.</title>
        <authorList>
            <person name="Webb K.A."/>
            <person name="Olagoke O.S."/>
            <person name="Baird T."/>
            <person name="Neill J."/>
            <person name="Pham A."/>
            <person name="Wells T.J."/>
            <person name="Ramsay K.A."/>
            <person name="Bell S.C."/>
            <person name="Sarovich D.S."/>
            <person name="Price E.P."/>
        </authorList>
    </citation>
    <scope>NUCLEOTIDE SEQUENCE</scope>
    <source>
        <strain evidence="4">SCHI0047.S.3</strain>
    </source>
</reference>
<dbReference type="Pfam" id="PF14730">
    <property type="entry name" value="DUF4468"/>
    <property type="match status" value="1"/>
</dbReference>
<evidence type="ECO:0000259" key="3">
    <source>
        <dbReference type="Pfam" id="PF14730"/>
    </source>
</evidence>
<feature type="domain" description="DUF4468" evidence="3">
    <location>
        <begin position="121"/>
        <end position="207"/>
    </location>
</feature>
<proteinExistence type="predicted"/>
<feature type="region of interest" description="Disordered" evidence="1">
    <location>
        <begin position="54"/>
        <end position="103"/>
    </location>
</feature>
<feature type="compositionally biased region" description="Polar residues" evidence="1">
    <location>
        <begin position="68"/>
        <end position="98"/>
    </location>
</feature>
<feature type="signal peptide" evidence="2">
    <location>
        <begin position="1"/>
        <end position="18"/>
    </location>
</feature>
<dbReference type="Proteomes" id="UP001196873">
    <property type="component" value="Unassembled WGS sequence"/>
</dbReference>
<evidence type="ECO:0000313" key="5">
    <source>
        <dbReference type="Proteomes" id="UP001196873"/>
    </source>
</evidence>
<keyword evidence="2" id="KW-0732">Signal</keyword>
<gene>
    <name evidence="4" type="ORF">KZY68_06010</name>
</gene>
<evidence type="ECO:0000313" key="4">
    <source>
        <dbReference type="EMBL" id="MBW4865577.1"/>
    </source>
</evidence>
<organism evidence="4 5">
    <name type="scientific">Segatella salivae</name>
    <dbReference type="NCBI Taxonomy" id="228604"/>
    <lineage>
        <taxon>Bacteria</taxon>
        <taxon>Pseudomonadati</taxon>
        <taxon>Bacteroidota</taxon>
        <taxon>Bacteroidia</taxon>
        <taxon>Bacteroidales</taxon>
        <taxon>Prevotellaceae</taxon>
        <taxon>Segatella</taxon>
    </lineage>
</organism>
<evidence type="ECO:0000256" key="1">
    <source>
        <dbReference type="SAM" id="MobiDB-lite"/>
    </source>
</evidence>
<dbReference type="RefSeq" id="WP_007133424.1">
    <property type="nucleotide sequence ID" value="NZ_CABKPN010000001.1"/>
</dbReference>
<feature type="chain" id="PRO_5043531717" evidence="2">
    <location>
        <begin position="19"/>
        <end position="267"/>
    </location>
</feature>
<sequence length="267" mass="30082">MKHLLFSILFLLPWSVNAQTVGTVPATQVEILKAEAAKKAKEAKEAAEKAKQAAEEALKAAEAAEQATQTSQPQKDSWTIPQQTKPEQKPSTTKNNNPYEGYLAGAVPEKDGKVVFELKEPISDINANELYKRVYAILDRLAHDDHQAGNSRIVLVNEAEHTIAARYEEWLVFSQNILSLDRTKFNYTIVAKCNNGILDLTLSRINYSYEENRPSGFKANAEELISDKASLNKNGTKLQRMNAKFRIKTIDRVHEIFNQIKQELNIK</sequence>
<protein>
    <submittedName>
        <fullName evidence="4">DUF4468 domain-containing protein</fullName>
    </submittedName>
</protein>
<dbReference type="Gene3D" id="3.30.530.80">
    <property type="match status" value="1"/>
</dbReference>
<name>A0AAW4NSP8_9BACT</name>
<dbReference type="AlphaFoldDB" id="A0AAW4NSP8"/>